<dbReference type="GO" id="GO:0005886">
    <property type="term" value="C:plasma membrane"/>
    <property type="evidence" value="ECO:0007669"/>
    <property type="project" value="TreeGrafter"/>
</dbReference>
<dbReference type="GO" id="GO:0016757">
    <property type="term" value="F:glycosyltransferase activity"/>
    <property type="evidence" value="ECO:0007669"/>
    <property type="project" value="UniProtKB-KW"/>
</dbReference>
<reference evidence="3 4" key="1">
    <citation type="journal article" date="2023" name="bioRxiv">
        <title>An intranuclear bacterial parasite of deep-sea mussels expresses apoptosis inhibitors acquired from its host.</title>
        <authorList>
            <person name="Gonzalez Porras M.A."/>
            <person name="Assie A."/>
            <person name="Tietjen M."/>
            <person name="Violette M."/>
            <person name="Kleiner M."/>
            <person name="Gruber-Vodicka H."/>
            <person name="Dubilier N."/>
            <person name="Leisch N."/>
        </authorList>
    </citation>
    <scope>NUCLEOTIDE SEQUENCE [LARGE SCALE GENOMIC DNA]</scope>
    <source>
        <strain evidence="3">IAP13</strain>
    </source>
</reference>
<dbReference type="CDD" id="cd04187">
    <property type="entry name" value="DPM1_like_bac"/>
    <property type="match status" value="1"/>
</dbReference>
<dbReference type="InterPro" id="IPR050256">
    <property type="entry name" value="Glycosyltransferase_2"/>
</dbReference>
<dbReference type="InterPro" id="IPR029044">
    <property type="entry name" value="Nucleotide-diphossugar_trans"/>
</dbReference>
<dbReference type="PANTHER" id="PTHR48090:SF8">
    <property type="entry name" value="GLYCOSYLTRANSFERASE CSBB-RELATED"/>
    <property type="match status" value="1"/>
</dbReference>
<evidence type="ECO:0000313" key="4">
    <source>
        <dbReference type="Proteomes" id="UP001178148"/>
    </source>
</evidence>
<dbReference type="Gene3D" id="3.90.550.10">
    <property type="entry name" value="Spore Coat Polysaccharide Biosynthesis Protein SpsA, Chain A"/>
    <property type="match status" value="1"/>
</dbReference>
<keyword evidence="4" id="KW-1185">Reference proteome</keyword>
<dbReference type="SUPFAM" id="SSF53448">
    <property type="entry name" value="Nucleotide-diphospho-sugar transferases"/>
    <property type="match status" value="1"/>
</dbReference>
<accession>A0AA90NVE6</accession>
<feature type="transmembrane region" description="Helical" evidence="1">
    <location>
        <begin position="234"/>
        <end position="257"/>
    </location>
</feature>
<proteinExistence type="predicted"/>
<sequence>MQRNKSPFLSCVVPVFNEGEVISSFIPALAEQLSLLTDQFEIIVVDDGSSDNTVNLIEPFHEDFPVKLITLSRNFGKEAALTAGIDACIGEVALLIDADFQHPFAMIPVFLNYWEKGYDMIYGIRKDRRDESFLKKKGAHFFYKIMSFSTGVEVPANAGDFRLMSRNVIDALKSLPERGRFMKGIYAWVGFKSIGIPFDVQERAAGASTWDYRKLTGLALSGITSFTSIPLRMVGIIGLVISLMSVLYALVTIFQTLFLGTDLAGWPTIVTAITFIGGIQLLSLGVLGEYIAGIFNEVKNRPTYLINKQRGFDKEQDDAPTH</sequence>
<dbReference type="AlphaFoldDB" id="A0AA90NVE6"/>
<feature type="transmembrane region" description="Helical" evidence="1">
    <location>
        <begin position="269"/>
        <end position="292"/>
    </location>
</feature>
<keyword evidence="1" id="KW-1133">Transmembrane helix</keyword>
<evidence type="ECO:0000256" key="1">
    <source>
        <dbReference type="SAM" id="Phobius"/>
    </source>
</evidence>
<keyword evidence="1" id="KW-0472">Membrane</keyword>
<dbReference type="PANTHER" id="PTHR48090">
    <property type="entry name" value="UNDECAPRENYL-PHOSPHATE 4-DEOXY-4-FORMAMIDO-L-ARABINOSE TRANSFERASE-RELATED"/>
    <property type="match status" value="1"/>
</dbReference>
<dbReference type="Proteomes" id="UP001178148">
    <property type="component" value="Unassembled WGS sequence"/>
</dbReference>
<keyword evidence="3" id="KW-0328">Glycosyltransferase</keyword>
<feature type="domain" description="Glycosyltransferase 2-like" evidence="2">
    <location>
        <begin position="10"/>
        <end position="171"/>
    </location>
</feature>
<evidence type="ECO:0000313" key="3">
    <source>
        <dbReference type="EMBL" id="MDP0588903.1"/>
    </source>
</evidence>
<evidence type="ECO:0000259" key="2">
    <source>
        <dbReference type="Pfam" id="PF00535"/>
    </source>
</evidence>
<gene>
    <name evidence="3" type="ORF">QS748_06820</name>
</gene>
<dbReference type="EMBL" id="JASXSV010000008">
    <property type="protein sequence ID" value="MDP0588903.1"/>
    <property type="molecule type" value="Genomic_DNA"/>
</dbReference>
<organism evidence="3 4">
    <name type="scientific">Candidatus Endonucleibacter bathymodioli</name>
    <dbReference type="NCBI Taxonomy" id="539814"/>
    <lineage>
        <taxon>Bacteria</taxon>
        <taxon>Pseudomonadati</taxon>
        <taxon>Pseudomonadota</taxon>
        <taxon>Gammaproteobacteria</taxon>
        <taxon>Oceanospirillales</taxon>
        <taxon>Endozoicomonadaceae</taxon>
        <taxon>Candidatus Endonucleibacter</taxon>
    </lineage>
</organism>
<dbReference type="InterPro" id="IPR001173">
    <property type="entry name" value="Glyco_trans_2-like"/>
</dbReference>
<comment type="caution">
    <text evidence="3">The sequence shown here is derived from an EMBL/GenBank/DDBJ whole genome shotgun (WGS) entry which is preliminary data.</text>
</comment>
<dbReference type="Pfam" id="PF00535">
    <property type="entry name" value="Glycos_transf_2"/>
    <property type="match status" value="1"/>
</dbReference>
<keyword evidence="1" id="KW-0812">Transmembrane</keyword>
<protein>
    <submittedName>
        <fullName evidence="3">Glycosyltransferase family 2 protein</fullName>
        <ecNumber evidence="3">2.4.-.-</ecNumber>
    </submittedName>
</protein>
<dbReference type="EC" id="2.4.-.-" evidence="3"/>
<name>A0AA90NVE6_9GAMM</name>
<keyword evidence="3" id="KW-0808">Transferase</keyword>